<evidence type="ECO:0000313" key="3">
    <source>
        <dbReference type="Proteomes" id="UP000799640"/>
    </source>
</evidence>
<feature type="region of interest" description="Disordered" evidence="1">
    <location>
        <begin position="209"/>
        <end position="256"/>
    </location>
</feature>
<feature type="compositionally biased region" description="Low complexity" evidence="1">
    <location>
        <begin position="347"/>
        <end position="394"/>
    </location>
</feature>
<feature type="compositionally biased region" description="Low complexity" evidence="1">
    <location>
        <begin position="484"/>
        <end position="498"/>
    </location>
</feature>
<protein>
    <submittedName>
        <fullName evidence="2">Uncharacterized protein</fullName>
    </submittedName>
</protein>
<feature type="compositionally biased region" description="Low complexity" evidence="1">
    <location>
        <begin position="72"/>
        <end position="83"/>
    </location>
</feature>
<feature type="compositionally biased region" description="Basic and acidic residues" evidence="1">
    <location>
        <begin position="686"/>
        <end position="699"/>
    </location>
</feature>
<dbReference type="OrthoDB" id="3946796at2759"/>
<dbReference type="Proteomes" id="UP000799640">
    <property type="component" value="Unassembled WGS sequence"/>
</dbReference>
<feature type="compositionally biased region" description="Basic residues" evidence="1">
    <location>
        <begin position="56"/>
        <end position="69"/>
    </location>
</feature>
<evidence type="ECO:0000256" key="1">
    <source>
        <dbReference type="SAM" id="MobiDB-lite"/>
    </source>
</evidence>
<name>A0A6G1HTE5_9PEZI</name>
<keyword evidence="3" id="KW-1185">Reference proteome</keyword>
<organism evidence="2 3">
    <name type="scientific">Trichodelitschia bisporula</name>
    <dbReference type="NCBI Taxonomy" id="703511"/>
    <lineage>
        <taxon>Eukaryota</taxon>
        <taxon>Fungi</taxon>
        <taxon>Dikarya</taxon>
        <taxon>Ascomycota</taxon>
        <taxon>Pezizomycotina</taxon>
        <taxon>Dothideomycetes</taxon>
        <taxon>Dothideomycetes incertae sedis</taxon>
        <taxon>Phaeotrichales</taxon>
        <taxon>Phaeotrichaceae</taxon>
        <taxon>Trichodelitschia</taxon>
    </lineage>
</organism>
<feature type="compositionally biased region" description="Low complexity" evidence="1">
    <location>
        <begin position="93"/>
        <end position="110"/>
    </location>
</feature>
<feature type="compositionally biased region" description="Polar residues" evidence="1">
    <location>
        <begin position="223"/>
        <end position="237"/>
    </location>
</feature>
<proteinExistence type="predicted"/>
<feature type="region of interest" description="Disordered" evidence="1">
    <location>
        <begin position="1"/>
        <end position="192"/>
    </location>
</feature>
<feature type="compositionally biased region" description="Acidic residues" evidence="1">
    <location>
        <begin position="112"/>
        <end position="122"/>
    </location>
</feature>
<feature type="compositionally biased region" description="Low complexity" evidence="1">
    <location>
        <begin position="536"/>
        <end position="547"/>
    </location>
</feature>
<dbReference type="AlphaFoldDB" id="A0A6G1HTE5"/>
<accession>A0A6G1HTE5</accession>
<reference evidence="2" key="1">
    <citation type="journal article" date="2020" name="Stud. Mycol.">
        <title>101 Dothideomycetes genomes: a test case for predicting lifestyles and emergence of pathogens.</title>
        <authorList>
            <person name="Haridas S."/>
            <person name="Albert R."/>
            <person name="Binder M."/>
            <person name="Bloem J."/>
            <person name="Labutti K."/>
            <person name="Salamov A."/>
            <person name="Andreopoulos B."/>
            <person name="Baker S."/>
            <person name="Barry K."/>
            <person name="Bills G."/>
            <person name="Bluhm B."/>
            <person name="Cannon C."/>
            <person name="Castanera R."/>
            <person name="Culley D."/>
            <person name="Daum C."/>
            <person name="Ezra D."/>
            <person name="Gonzalez J."/>
            <person name="Henrissat B."/>
            <person name="Kuo A."/>
            <person name="Liang C."/>
            <person name="Lipzen A."/>
            <person name="Lutzoni F."/>
            <person name="Magnuson J."/>
            <person name="Mondo S."/>
            <person name="Nolan M."/>
            <person name="Ohm R."/>
            <person name="Pangilinan J."/>
            <person name="Park H.-J."/>
            <person name="Ramirez L."/>
            <person name="Alfaro M."/>
            <person name="Sun H."/>
            <person name="Tritt A."/>
            <person name="Yoshinaga Y."/>
            <person name="Zwiers L.-H."/>
            <person name="Turgeon B."/>
            <person name="Goodwin S."/>
            <person name="Spatafora J."/>
            <person name="Crous P."/>
            <person name="Grigoriev I."/>
        </authorList>
    </citation>
    <scope>NUCLEOTIDE SEQUENCE</scope>
    <source>
        <strain evidence="2">CBS 262.69</strain>
    </source>
</reference>
<gene>
    <name evidence="2" type="ORF">EJ06DRAFT_557783</name>
</gene>
<feature type="compositionally biased region" description="Basic and acidic residues" evidence="1">
    <location>
        <begin position="460"/>
        <end position="481"/>
    </location>
</feature>
<feature type="compositionally biased region" description="Low complexity" evidence="1">
    <location>
        <begin position="209"/>
        <end position="221"/>
    </location>
</feature>
<feature type="region of interest" description="Disordered" evidence="1">
    <location>
        <begin position="269"/>
        <end position="717"/>
    </location>
</feature>
<sequence length="717" mass="75894">MPRTTRAAAKAQVDSSPAATPTPDAPTERDLSGSESIVVEHVATEQTAEPTEPVKKSKSKKNRRKKNKKATAEAGGPEAPGTEAEARDQPEVEIAPAPEMSAESAEGAGIDDSNDVEPDAPTEPEKPVRLTRSQLAKAEAEREASDAPGSEPGQEPEAVTQTIEEPMEFTVEQPTEETMEPPSEPAVTSDIPETVVNTTEDHLSKIVEAAPSASPQLSPALDQASTISETPTMPSPTESRDRPSVSPSIAISQPEDPIEAIDALEDAIEEVGNSLPLDSPVSPTKPHSRTRAGKKEDAKPVAKPATAQKDPVIIGKPPARTSSIRAAKPPAKHARAGSVAGPVSKATVLKAPVTKPTTKVPATTASKAPAKAPATTTSKTPAKAPAKAPPTLSKSTRTRPVSMAIPRNPSIAEEAPSASTRQRPVSLHFPTPPPAVKSSKPPTKPTFTLPGDAVAAKLKAAREERQKREAEEREAEPEKRAFKARPAPALRARPVAVKQTAASRARQSMAPAAEGGLSGSDKENPPVGKMGGLRRASTVTGATTSSVKRTASTRVASKTVEKAEVKKPAPRVSSLTIAKRQSVVPKRPTPPESRSTSHDGKTPLPALPLREAKNAITSTDVKTQKLKGREVYNRDKMEKEAREREKREKEDAARRARAEAAERGRQASREWAEKQKRKVLGVSVAEKAEAEDKAEDKAEVSLPSPVPILQVEGTQVV</sequence>
<feature type="compositionally biased region" description="Basic and acidic residues" evidence="1">
    <location>
        <begin position="627"/>
        <end position="674"/>
    </location>
</feature>
<dbReference type="EMBL" id="ML996698">
    <property type="protein sequence ID" value="KAF2399333.1"/>
    <property type="molecule type" value="Genomic_DNA"/>
</dbReference>
<evidence type="ECO:0000313" key="2">
    <source>
        <dbReference type="EMBL" id="KAF2399333.1"/>
    </source>
</evidence>